<sequence>MSTVYDIADYFSLSTNTVEFAYNYYKENGYL</sequence>
<dbReference type="EMBL" id="BK032581">
    <property type="protein sequence ID" value="DAF49381.1"/>
    <property type="molecule type" value="Genomic_DNA"/>
</dbReference>
<accession>A0A8S5SEG5</accession>
<proteinExistence type="predicted"/>
<evidence type="ECO:0000313" key="1">
    <source>
        <dbReference type="EMBL" id="DAF49381.1"/>
    </source>
</evidence>
<name>A0A8S5SEG5_9CAUD</name>
<reference evidence="1" key="1">
    <citation type="journal article" date="2021" name="Proc. Natl. Acad. Sci. U.S.A.">
        <title>A Catalog of Tens of Thousands of Viruses from Human Metagenomes Reveals Hidden Associations with Chronic Diseases.</title>
        <authorList>
            <person name="Tisza M.J."/>
            <person name="Buck C.B."/>
        </authorList>
    </citation>
    <scope>NUCLEOTIDE SEQUENCE</scope>
    <source>
        <strain evidence="1">Ct8mY9</strain>
    </source>
</reference>
<protein>
    <submittedName>
        <fullName evidence="1">Sugar-binding transcriptional regulator</fullName>
    </submittedName>
</protein>
<organism evidence="1">
    <name type="scientific">Myoviridae sp. ct8mY9</name>
    <dbReference type="NCBI Taxonomy" id="2827664"/>
    <lineage>
        <taxon>Viruses</taxon>
        <taxon>Duplodnaviria</taxon>
        <taxon>Heunggongvirae</taxon>
        <taxon>Uroviricota</taxon>
        <taxon>Caudoviricetes</taxon>
    </lineage>
</organism>